<dbReference type="SUPFAM" id="SSF81383">
    <property type="entry name" value="F-box domain"/>
    <property type="match status" value="1"/>
</dbReference>
<name>A0AAD7FC61_9AGAR</name>
<dbReference type="Proteomes" id="UP001221142">
    <property type="component" value="Unassembled WGS sequence"/>
</dbReference>
<sequence length="487" mass="54371">MSLSDAPPGILCRILLLLEPQTTLICSSVSRQWQETIAGCSQIQYQLELWKAGLVCGLQSSMTTADKRQALVEHRRAWRRLEWRSKTAVSLPALVPTVRARALAAGILALQENGPNIYTLPLQEDSRVTKHVLGVDPDTCMSLTMDPTQDLLAVVYTPVSGFGSLTLALRSLTANQPHPMARHPTIPVGTDDDEAISILIADDAVGISFADPGVIRVWNWRTGALLADVQLDTDRPTFQFISPRAFVTACRVDSGCIDIFMITPEKGPDSEGAVHVARLRFPKAERADGEFLWEPSAIGVHSGPLCAHPTCRSFSPGNDNRIYFFLYRLTHEEGPHWMRLMVHHRTLAGYISRYLRQSGTDCIDLEWEDWGPRNTRILPGDEFDWFTPGTAYGERVVILGVDHEDQPQLEVLDFSVIPGDDRGEDESDTLVLGQSTIRGAPFEDPVTTYLPFRRTLRAIDQDFESVLMDQDHIIVENKMGMMTVFTF</sequence>
<evidence type="ECO:0000313" key="2">
    <source>
        <dbReference type="Proteomes" id="UP001221142"/>
    </source>
</evidence>
<evidence type="ECO:0008006" key="3">
    <source>
        <dbReference type="Google" id="ProtNLM"/>
    </source>
</evidence>
<dbReference type="InterPro" id="IPR036047">
    <property type="entry name" value="F-box-like_dom_sf"/>
</dbReference>
<keyword evidence="2" id="KW-1185">Reference proteome</keyword>
<dbReference type="AlphaFoldDB" id="A0AAD7FC61"/>
<accession>A0AAD7FC61</accession>
<protein>
    <recommendedName>
        <fullName evidence="3">F-box domain-containing protein</fullName>
    </recommendedName>
</protein>
<dbReference type="EMBL" id="JARKIF010000025">
    <property type="protein sequence ID" value="KAJ7614963.1"/>
    <property type="molecule type" value="Genomic_DNA"/>
</dbReference>
<reference evidence="1" key="1">
    <citation type="submission" date="2023-03" db="EMBL/GenBank/DDBJ databases">
        <title>Massive genome expansion in bonnet fungi (Mycena s.s.) driven by repeated elements and novel gene families across ecological guilds.</title>
        <authorList>
            <consortium name="Lawrence Berkeley National Laboratory"/>
            <person name="Harder C.B."/>
            <person name="Miyauchi S."/>
            <person name="Viragh M."/>
            <person name="Kuo A."/>
            <person name="Thoen E."/>
            <person name="Andreopoulos B."/>
            <person name="Lu D."/>
            <person name="Skrede I."/>
            <person name="Drula E."/>
            <person name="Henrissat B."/>
            <person name="Morin E."/>
            <person name="Kohler A."/>
            <person name="Barry K."/>
            <person name="LaButti K."/>
            <person name="Morin E."/>
            <person name="Salamov A."/>
            <person name="Lipzen A."/>
            <person name="Mereny Z."/>
            <person name="Hegedus B."/>
            <person name="Baldrian P."/>
            <person name="Stursova M."/>
            <person name="Weitz H."/>
            <person name="Taylor A."/>
            <person name="Grigoriev I.V."/>
            <person name="Nagy L.G."/>
            <person name="Martin F."/>
            <person name="Kauserud H."/>
        </authorList>
    </citation>
    <scope>NUCLEOTIDE SEQUENCE</scope>
    <source>
        <strain evidence="1">9284</strain>
    </source>
</reference>
<evidence type="ECO:0000313" key="1">
    <source>
        <dbReference type="EMBL" id="KAJ7614963.1"/>
    </source>
</evidence>
<proteinExistence type="predicted"/>
<gene>
    <name evidence="1" type="ORF">FB45DRAFT_249731</name>
</gene>
<organism evidence="1 2">
    <name type="scientific">Roridomyces roridus</name>
    <dbReference type="NCBI Taxonomy" id="1738132"/>
    <lineage>
        <taxon>Eukaryota</taxon>
        <taxon>Fungi</taxon>
        <taxon>Dikarya</taxon>
        <taxon>Basidiomycota</taxon>
        <taxon>Agaricomycotina</taxon>
        <taxon>Agaricomycetes</taxon>
        <taxon>Agaricomycetidae</taxon>
        <taxon>Agaricales</taxon>
        <taxon>Marasmiineae</taxon>
        <taxon>Mycenaceae</taxon>
        <taxon>Roridomyces</taxon>
    </lineage>
</organism>
<comment type="caution">
    <text evidence="1">The sequence shown here is derived from an EMBL/GenBank/DDBJ whole genome shotgun (WGS) entry which is preliminary data.</text>
</comment>